<dbReference type="EMBL" id="CP059572">
    <property type="protein sequence ID" value="QXJ21920.1"/>
    <property type="molecule type" value="Genomic_DNA"/>
</dbReference>
<evidence type="ECO:0008006" key="3">
    <source>
        <dbReference type="Google" id="ProtNLM"/>
    </source>
</evidence>
<dbReference type="Proteomes" id="UP001049518">
    <property type="component" value="Chromosome"/>
</dbReference>
<organism evidence="1 2">
    <name type="scientific">Actinomadura graeca</name>
    <dbReference type="NCBI Taxonomy" id="2750812"/>
    <lineage>
        <taxon>Bacteria</taxon>
        <taxon>Bacillati</taxon>
        <taxon>Actinomycetota</taxon>
        <taxon>Actinomycetes</taxon>
        <taxon>Streptosporangiales</taxon>
        <taxon>Thermomonosporaceae</taxon>
        <taxon>Actinomadura</taxon>
    </lineage>
</organism>
<proteinExistence type="predicted"/>
<reference evidence="1" key="1">
    <citation type="submission" date="2020-07" db="EMBL/GenBank/DDBJ databases">
        <authorList>
            <person name="Tarantini F.S."/>
            <person name="Hong K.W."/>
            <person name="Chan K.G."/>
        </authorList>
    </citation>
    <scope>NUCLEOTIDE SEQUENCE</scope>
    <source>
        <strain evidence="1">32-07</strain>
    </source>
</reference>
<dbReference type="RefSeq" id="WP_231335107.1">
    <property type="nucleotide sequence ID" value="NZ_CP059572.1"/>
</dbReference>
<evidence type="ECO:0000313" key="1">
    <source>
        <dbReference type="EMBL" id="QXJ21920.1"/>
    </source>
</evidence>
<keyword evidence="2" id="KW-1185">Reference proteome</keyword>
<name>A0ABX8QT00_9ACTN</name>
<accession>A0ABX8QT00</accession>
<gene>
    <name evidence="1" type="ORF">AGRA3207_002835</name>
</gene>
<sequence length="151" mass="16904">MRQNLPVAEFENVLRDVLQVKRQNIVHVTFSGGESVPLCLLARRTGLRAAALRTHEFLFFYDTCPYCAIEPALLWLEDEQPFRGLGAAYRETVRRGGGLYLTINIGRRGWDGLWYRFAGNPCGPSAPCPRHLCPGHTPAPRTPPPPPPSRP</sequence>
<protein>
    <recommendedName>
        <fullName evidence="3">Phosphoadenosine phosphosulphate reductase domain-containing protein</fullName>
    </recommendedName>
</protein>
<evidence type="ECO:0000313" key="2">
    <source>
        <dbReference type="Proteomes" id="UP001049518"/>
    </source>
</evidence>